<evidence type="ECO:0000256" key="3">
    <source>
        <dbReference type="ARBA" id="ARBA00022692"/>
    </source>
</evidence>
<evidence type="ECO:0000256" key="6">
    <source>
        <dbReference type="ARBA" id="ARBA00023170"/>
    </source>
</evidence>
<dbReference type="Gene3D" id="1.20.1070.10">
    <property type="entry name" value="Rhodopsin 7-helix transmembrane proteins"/>
    <property type="match status" value="1"/>
</dbReference>
<dbReference type="SUPFAM" id="SSF81321">
    <property type="entry name" value="Family A G protein-coupled receptor-like"/>
    <property type="match status" value="1"/>
</dbReference>
<dbReference type="GO" id="GO:0004930">
    <property type="term" value="F:G protein-coupled receptor activity"/>
    <property type="evidence" value="ECO:0007669"/>
    <property type="project" value="TreeGrafter"/>
</dbReference>
<keyword evidence="6 8" id="KW-0675">Receptor</keyword>
<evidence type="ECO:0000256" key="1">
    <source>
        <dbReference type="ARBA" id="ARBA00004651"/>
    </source>
</evidence>
<dbReference type="InterPro" id="IPR017452">
    <property type="entry name" value="GPCR_Rhodpsn_7TM"/>
</dbReference>
<gene>
    <name evidence="8" type="ORF">HOLleu_06317</name>
</gene>
<dbReference type="PROSITE" id="PS50262">
    <property type="entry name" value="G_PROTEIN_RECEP_F1_2"/>
    <property type="match status" value="1"/>
</dbReference>
<evidence type="ECO:0000256" key="5">
    <source>
        <dbReference type="ARBA" id="ARBA00023136"/>
    </source>
</evidence>
<name>A0A9Q1HJJ8_HOLLE</name>
<evidence type="ECO:0000256" key="2">
    <source>
        <dbReference type="ARBA" id="ARBA00022475"/>
    </source>
</evidence>
<evidence type="ECO:0000313" key="8">
    <source>
        <dbReference type="EMBL" id="KAJ8047338.1"/>
    </source>
</evidence>
<dbReference type="Proteomes" id="UP001152320">
    <property type="component" value="Chromosome 2"/>
</dbReference>
<feature type="domain" description="G-protein coupled receptors family 1 profile" evidence="7">
    <location>
        <begin position="1"/>
        <end position="54"/>
    </location>
</feature>
<evidence type="ECO:0000259" key="7">
    <source>
        <dbReference type="PROSITE" id="PS50262"/>
    </source>
</evidence>
<dbReference type="OrthoDB" id="10071887at2759"/>
<keyword evidence="3" id="KW-0812">Transmembrane</keyword>
<dbReference type="PANTHER" id="PTHR24241">
    <property type="entry name" value="NEUROPEPTIDE RECEPTOR-RELATED G-PROTEIN COUPLED RECEPTOR"/>
    <property type="match status" value="1"/>
</dbReference>
<dbReference type="GO" id="GO:0042277">
    <property type="term" value="F:peptide binding"/>
    <property type="evidence" value="ECO:0007669"/>
    <property type="project" value="TreeGrafter"/>
</dbReference>
<keyword evidence="9" id="KW-1185">Reference proteome</keyword>
<keyword evidence="4" id="KW-1133">Transmembrane helix</keyword>
<dbReference type="AlphaFoldDB" id="A0A9Q1HJJ8"/>
<dbReference type="GO" id="GO:0005886">
    <property type="term" value="C:plasma membrane"/>
    <property type="evidence" value="ECO:0007669"/>
    <property type="project" value="UniProtKB-SubCell"/>
</dbReference>
<comment type="caution">
    <text evidence="8">The sequence shown here is derived from an EMBL/GenBank/DDBJ whole genome shotgun (WGS) entry which is preliminary data.</text>
</comment>
<reference evidence="8" key="1">
    <citation type="submission" date="2021-10" db="EMBL/GenBank/DDBJ databases">
        <title>Tropical sea cucumber genome reveals ecological adaptation and Cuvierian tubules defense mechanism.</title>
        <authorList>
            <person name="Chen T."/>
        </authorList>
    </citation>
    <scope>NUCLEOTIDE SEQUENCE</scope>
    <source>
        <strain evidence="8">Nanhai2018</strain>
        <tissue evidence="8">Muscle</tissue>
    </source>
</reference>
<dbReference type="PANTHER" id="PTHR24241:SF76">
    <property type="entry name" value="NEUROPEPTIDE SIFAMIDE RECEPTOR"/>
    <property type="match status" value="1"/>
</dbReference>
<evidence type="ECO:0000256" key="4">
    <source>
        <dbReference type="ARBA" id="ARBA00022989"/>
    </source>
</evidence>
<protein>
    <submittedName>
        <fullName evidence="8">Octopamine receptor beta-3R</fullName>
    </submittedName>
</protein>
<keyword evidence="5" id="KW-0472">Membrane</keyword>
<dbReference type="GO" id="GO:0032870">
    <property type="term" value="P:cellular response to hormone stimulus"/>
    <property type="evidence" value="ECO:0007669"/>
    <property type="project" value="TreeGrafter"/>
</dbReference>
<accession>A0A9Q1HJJ8</accession>
<dbReference type="EMBL" id="JAIZAY010000002">
    <property type="protein sequence ID" value="KAJ8047338.1"/>
    <property type="molecule type" value="Genomic_DNA"/>
</dbReference>
<comment type="subcellular location">
    <subcellularLocation>
        <location evidence="1">Cell membrane</location>
        <topology evidence="1">Multi-pass membrane protein</topology>
    </subcellularLocation>
</comment>
<sequence length="108" mass="11988">MVIVMGAFVICWTPSIFKLLFAVYGSYSVKTLDVIQVSAEILSVANSTVNPIIYGYRNSSFRAAYKNVITKYCSCIFRKNTANLKCDAKVTEQSCLDFEVSKISTSAM</sequence>
<organism evidence="8 9">
    <name type="scientific">Holothuria leucospilota</name>
    <name type="common">Black long sea cucumber</name>
    <name type="synonym">Mertensiothuria leucospilota</name>
    <dbReference type="NCBI Taxonomy" id="206669"/>
    <lineage>
        <taxon>Eukaryota</taxon>
        <taxon>Metazoa</taxon>
        <taxon>Echinodermata</taxon>
        <taxon>Eleutherozoa</taxon>
        <taxon>Echinozoa</taxon>
        <taxon>Holothuroidea</taxon>
        <taxon>Aspidochirotacea</taxon>
        <taxon>Aspidochirotida</taxon>
        <taxon>Holothuriidae</taxon>
        <taxon>Holothuria</taxon>
    </lineage>
</organism>
<proteinExistence type="predicted"/>
<evidence type="ECO:0000313" key="9">
    <source>
        <dbReference type="Proteomes" id="UP001152320"/>
    </source>
</evidence>
<keyword evidence="2" id="KW-1003">Cell membrane</keyword>